<dbReference type="GO" id="GO:0031175">
    <property type="term" value="P:neuron projection development"/>
    <property type="evidence" value="ECO:0007669"/>
    <property type="project" value="TreeGrafter"/>
</dbReference>
<protein>
    <submittedName>
        <fullName evidence="2">Uncharacterized protein</fullName>
    </submittedName>
</protein>
<feature type="transmembrane region" description="Helical" evidence="1">
    <location>
        <begin position="153"/>
        <end position="176"/>
    </location>
</feature>
<dbReference type="OrthoDB" id="9993736at2759"/>
<evidence type="ECO:0000313" key="3">
    <source>
        <dbReference type="Proteomes" id="UP000728032"/>
    </source>
</evidence>
<evidence type="ECO:0000313" key="2">
    <source>
        <dbReference type="EMBL" id="CAD7652863.1"/>
    </source>
</evidence>
<dbReference type="PANTHER" id="PTHR11683:SF12">
    <property type="entry name" value="M6, ISOFORM F"/>
    <property type="match status" value="1"/>
</dbReference>
<keyword evidence="3" id="KW-1185">Reference proteome</keyword>
<dbReference type="Pfam" id="PF01275">
    <property type="entry name" value="Myelin_PLP"/>
    <property type="match status" value="1"/>
</dbReference>
<dbReference type="PANTHER" id="PTHR11683">
    <property type="entry name" value="MYELIN PROTEOLIPID"/>
    <property type="match status" value="1"/>
</dbReference>
<name>A0A7R9QQF6_9ACAR</name>
<evidence type="ECO:0000256" key="1">
    <source>
        <dbReference type="SAM" id="Phobius"/>
    </source>
</evidence>
<dbReference type="GO" id="GO:0005886">
    <property type="term" value="C:plasma membrane"/>
    <property type="evidence" value="ECO:0007669"/>
    <property type="project" value="TreeGrafter"/>
</dbReference>
<dbReference type="EMBL" id="CAJPVJ010006007">
    <property type="protein sequence ID" value="CAG2170050.1"/>
    <property type="molecule type" value="Genomic_DNA"/>
</dbReference>
<dbReference type="EMBL" id="OC920832">
    <property type="protein sequence ID" value="CAD7652863.1"/>
    <property type="molecule type" value="Genomic_DNA"/>
</dbReference>
<keyword evidence="1" id="KW-1133">Transmembrane helix</keyword>
<keyword evidence="1" id="KW-0812">Transmembrane</keyword>
<organism evidence="2">
    <name type="scientific">Oppiella nova</name>
    <dbReference type="NCBI Taxonomy" id="334625"/>
    <lineage>
        <taxon>Eukaryota</taxon>
        <taxon>Metazoa</taxon>
        <taxon>Ecdysozoa</taxon>
        <taxon>Arthropoda</taxon>
        <taxon>Chelicerata</taxon>
        <taxon>Arachnida</taxon>
        <taxon>Acari</taxon>
        <taxon>Acariformes</taxon>
        <taxon>Sarcoptiformes</taxon>
        <taxon>Oribatida</taxon>
        <taxon>Brachypylina</taxon>
        <taxon>Oppioidea</taxon>
        <taxon>Oppiidae</taxon>
        <taxon>Oppiella</taxon>
    </lineage>
</organism>
<reference evidence="2" key="1">
    <citation type="submission" date="2020-11" db="EMBL/GenBank/DDBJ databases">
        <authorList>
            <person name="Tran Van P."/>
        </authorList>
    </citation>
    <scope>NUCLEOTIDE SEQUENCE</scope>
</reference>
<proteinExistence type="predicted"/>
<sequence>MLRNADISYSSIAPTTGRTDSCLCCFCTCHCTQCKSCCRSCFLRLPYGTITSTLLAAFGLIMSIVSILHSTSIADRLTHDLIRRKYYWLSDLKVWYVVFTVFVSVIIVINLFIGFATTGTAGTKKGKPCRTCGCTRASTTSCLIKTVFVVNYILFYFLVLLTIIVLLTLFVCYVLSDLCNEGIDLIVEPLNVINPFPHDTRAGQSSQYLDLRQFSPLLSLRSNETQYMYFKDNRLKKLCDDYVSALYFHIILCSIGMVSLCAAFLNFLINLSVNWVRISAKQKYAEILYLNGAEMTAFNEGSSRY</sequence>
<keyword evidence="1" id="KW-0472">Membrane</keyword>
<dbReference type="InterPro" id="IPR001614">
    <property type="entry name" value="Myelin_PLP"/>
</dbReference>
<dbReference type="Proteomes" id="UP000728032">
    <property type="component" value="Unassembled WGS sequence"/>
</dbReference>
<feature type="transmembrane region" description="Helical" evidence="1">
    <location>
        <begin position="54"/>
        <end position="74"/>
    </location>
</feature>
<gene>
    <name evidence="2" type="ORF">ONB1V03_LOCUS9521</name>
</gene>
<accession>A0A7R9QQF6</accession>
<feature type="transmembrane region" description="Helical" evidence="1">
    <location>
        <begin position="246"/>
        <end position="269"/>
    </location>
</feature>
<dbReference type="AlphaFoldDB" id="A0A7R9QQF6"/>
<feature type="transmembrane region" description="Helical" evidence="1">
    <location>
        <begin position="94"/>
        <end position="117"/>
    </location>
</feature>